<dbReference type="PANTHER" id="PTHR46310:SF7">
    <property type="entry name" value="AMIDASE 1"/>
    <property type="match status" value="1"/>
</dbReference>
<dbReference type="EMBL" id="WDPD01000017">
    <property type="protein sequence ID" value="KAB7458851.1"/>
    <property type="molecule type" value="Genomic_DNA"/>
</dbReference>
<protein>
    <submittedName>
        <fullName evidence="3">DUF3225 domain-containing protein</fullName>
    </submittedName>
    <submittedName>
        <fullName evidence="4">Glutamyl-tRNA(Gln) amidotransferase subunit A</fullName>
        <ecNumber evidence="4">6.3.5.-</ecNumber>
    </submittedName>
</protein>
<dbReference type="InterPro" id="IPR032710">
    <property type="entry name" value="NTF2-like_dom_sf"/>
</dbReference>
<dbReference type="InterPro" id="IPR024507">
    <property type="entry name" value="AtzH-like"/>
</dbReference>
<evidence type="ECO:0000313" key="3">
    <source>
        <dbReference type="EMBL" id="KAB7458851.1"/>
    </source>
</evidence>
<accession>A0A6N2TZ17</accession>
<name>A0A6N2TZ17_9BIFI</name>
<evidence type="ECO:0000256" key="1">
    <source>
        <dbReference type="SAM" id="MobiDB-lite"/>
    </source>
</evidence>
<feature type="region of interest" description="Disordered" evidence="1">
    <location>
        <begin position="224"/>
        <end position="245"/>
    </location>
</feature>
<dbReference type="RefSeq" id="WP_129880207.1">
    <property type="nucleotide sequence ID" value="NZ_CACRSP010000007.1"/>
</dbReference>
<dbReference type="Pfam" id="PF01425">
    <property type="entry name" value="Amidase"/>
    <property type="match status" value="1"/>
</dbReference>
<dbReference type="Gene3D" id="3.10.450.50">
    <property type="match status" value="1"/>
</dbReference>
<evidence type="ECO:0000259" key="2">
    <source>
        <dbReference type="Pfam" id="PF01425"/>
    </source>
</evidence>
<dbReference type="SUPFAM" id="SSF54427">
    <property type="entry name" value="NTF2-like"/>
    <property type="match status" value="1"/>
</dbReference>
<organism evidence="4">
    <name type="scientific">Bifidobacterium dentium</name>
    <dbReference type="NCBI Taxonomy" id="1689"/>
    <lineage>
        <taxon>Bacteria</taxon>
        <taxon>Bacillati</taxon>
        <taxon>Actinomycetota</taxon>
        <taxon>Actinomycetes</taxon>
        <taxon>Bifidobacteriales</taxon>
        <taxon>Bifidobacteriaceae</taxon>
        <taxon>Bifidobacterium</taxon>
    </lineage>
</organism>
<dbReference type="Pfam" id="PF11533">
    <property type="entry name" value="AtzH-like"/>
    <property type="match status" value="1"/>
</dbReference>
<evidence type="ECO:0000313" key="4">
    <source>
        <dbReference type="EMBL" id="VYT10229.1"/>
    </source>
</evidence>
<dbReference type="InterPro" id="IPR020556">
    <property type="entry name" value="Amidase_CS"/>
</dbReference>
<dbReference type="InterPro" id="IPR036928">
    <property type="entry name" value="AS_sf"/>
</dbReference>
<dbReference type="Proteomes" id="UP000429211">
    <property type="component" value="Unassembled WGS sequence"/>
</dbReference>
<keyword evidence="4" id="KW-0808">Transferase</keyword>
<proteinExistence type="predicted"/>
<sequence length="543" mass="58438">MICHSQKDVPRELMDAVERYEDALMRNATDILAELFADDPSELPVTRADNAGLLNGHQQITEYRAQRGTAPSRVLRSRSYRMLANCAATVVATFDKDSGGVVTQTQVWQLIDGSWKIVSAHLTYPVPAMDSRIWRVVGSPLKQGARTESSTDLPLRGLSVAVKDLYGVEGYAIGAGSEAFLAEGIPQQHNSWPVQRLLDAGADVLGISRTDEFAYSLAGTNAHYGTPPNPQAPGRISGGSSSGSASATALGQVDIGLGSDTGGSVRVPSSYQHLWGIRTTCGSVPMEGVLPLSQSFDTVGWMTRTPDLLEKVAKVLITQESGVESALSGKVIWSEELMSSTNIDVSAGLHAWISRLEESARNATDVSLEQIRLDGILGPRFEGEGPDRLSDWLSSYKIVQGYEAWRNHGTWLARHWNTLGADIESRFRTASELTAENYRNAREHMDFWKTNVRSILGQSVLLVPSASSVAPKITDSAIGGTSIEDERTATMRLTCIAGLTGLPAVNIPIRTEDGLPCGICAVGPAGSDTELIAFARRLSELAA</sequence>
<keyword evidence="4" id="KW-0436">Ligase</keyword>
<dbReference type="Gene3D" id="3.90.1300.10">
    <property type="entry name" value="Amidase signature (AS) domain"/>
    <property type="match status" value="1"/>
</dbReference>
<feature type="domain" description="Amidase" evidence="2">
    <location>
        <begin position="147"/>
        <end position="531"/>
    </location>
</feature>
<dbReference type="GO" id="GO:0016740">
    <property type="term" value="F:transferase activity"/>
    <property type="evidence" value="ECO:0007669"/>
    <property type="project" value="UniProtKB-KW"/>
</dbReference>
<reference evidence="3 5" key="1">
    <citation type="journal article" date="2019" name="Nat. Med.">
        <title>A library of human gut bacterial isolates paired with longitudinal multiomics data enables mechanistic microbiome research.</title>
        <authorList>
            <person name="Poyet M."/>
            <person name="Groussin M."/>
            <person name="Gibbons S.M."/>
            <person name="Avila-Pacheco J."/>
            <person name="Jiang X."/>
            <person name="Kearney S.M."/>
            <person name="Perrotta A.R."/>
            <person name="Berdy B."/>
            <person name="Zhao S."/>
            <person name="Lieberman T.D."/>
            <person name="Swanson P.K."/>
            <person name="Smith M."/>
            <person name="Roesemann S."/>
            <person name="Alexander J.E."/>
            <person name="Rich S.A."/>
            <person name="Livny J."/>
            <person name="Vlamakis H."/>
            <person name="Clish C."/>
            <person name="Bullock K."/>
            <person name="Deik A."/>
            <person name="Scott J."/>
            <person name="Pierce K.A."/>
            <person name="Xavier R.J."/>
            <person name="Alm E.J."/>
        </authorList>
    </citation>
    <scope>NUCLEOTIDE SEQUENCE [LARGE SCALE GENOMIC DNA]</scope>
    <source>
        <strain evidence="3 5">BIOML-A2</strain>
    </source>
</reference>
<dbReference type="SUPFAM" id="SSF75304">
    <property type="entry name" value="Amidase signature (AS) enzymes"/>
    <property type="match status" value="1"/>
</dbReference>
<dbReference type="InterPro" id="IPR023631">
    <property type="entry name" value="Amidase_dom"/>
</dbReference>
<dbReference type="PANTHER" id="PTHR46310">
    <property type="entry name" value="AMIDASE 1"/>
    <property type="match status" value="1"/>
</dbReference>
<dbReference type="AlphaFoldDB" id="A0A6N2TZ17"/>
<dbReference type="EC" id="6.3.5.-" evidence="4"/>
<evidence type="ECO:0000313" key="5">
    <source>
        <dbReference type="Proteomes" id="UP000429211"/>
    </source>
</evidence>
<dbReference type="EMBL" id="CACRSP010000007">
    <property type="protein sequence ID" value="VYT10229.1"/>
    <property type="molecule type" value="Genomic_DNA"/>
</dbReference>
<dbReference type="GO" id="GO:0016874">
    <property type="term" value="F:ligase activity"/>
    <property type="evidence" value="ECO:0007669"/>
    <property type="project" value="UniProtKB-KW"/>
</dbReference>
<gene>
    <name evidence="4" type="primary">gatA_2</name>
    <name evidence="4" type="ORF">BDLFYP24_02198</name>
    <name evidence="3" type="ORF">GBB04_10635</name>
</gene>
<reference evidence="4" key="2">
    <citation type="submission" date="2019-11" db="EMBL/GenBank/DDBJ databases">
        <authorList>
            <person name="Feng L."/>
        </authorList>
    </citation>
    <scope>NUCLEOTIDE SEQUENCE</scope>
    <source>
        <strain evidence="4">BdentiumLFYP24</strain>
    </source>
</reference>
<dbReference type="PROSITE" id="PS00571">
    <property type="entry name" value="AMIDASES"/>
    <property type="match status" value="1"/>
</dbReference>